<gene>
    <name evidence="2" type="ORF">NTEN_LOCUS1702</name>
</gene>
<dbReference type="AlphaFoldDB" id="A0A6H5FZ80"/>
<reference evidence="2 3" key="1">
    <citation type="submission" date="2020-02" db="EMBL/GenBank/DDBJ databases">
        <authorList>
            <person name="Ferguson B K."/>
        </authorList>
    </citation>
    <scope>NUCLEOTIDE SEQUENCE [LARGE SCALE GENOMIC DNA]</scope>
</reference>
<feature type="non-terminal residue" evidence="2">
    <location>
        <position position="1"/>
    </location>
</feature>
<organism evidence="2 3">
    <name type="scientific">Nesidiocoris tenuis</name>
    <dbReference type="NCBI Taxonomy" id="355587"/>
    <lineage>
        <taxon>Eukaryota</taxon>
        <taxon>Metazoa</taxon>
        <taxon>Ecdysozoa</taxon>
        <taxon>Arthropoda</taxon>
        <taxon>Hexapoda</taxon>
        <taxon>Insecta</taxon>
        <taxon>Pterygota</taxon>
        <taxon>Neoptera</taxon>
        <taxon>Paraneoptera</taxon>
        <taxon>Hemiptera</taxon>
        <taxon>Heteroptera</taxon>
        <taxon>Panheteroptera</taxon>
        <taxon>Cimicomorpha</taxon>
        <taxon>Miridae</taxon>
        <taxon>Dicyphina</taxon>
        <taxon>Nesidiocoris</taxon>
    </lineage>
</organism>
<feature type="compositionally biased region" description="Basic and acidic residues" evidence="1">
    <location>
        <begin position="16"/>
        <end position="28"/>
    </location>
</feature>
<evidence type="ECO:0000313" key="3">
    <source>
        <dbReference type="Proteomes" id="UP000479000"/>
    </source>
</evidence>
<dbReference type="EMBL" id="CADCXU010002767">
    <property type="protein sequence ID" value="CAA9994886.1"/>
    <property type="molecule type" value="Genomic_DNA"/>
</dbReference>
<evidence type="ECO:0000256" key="1">
    <source>
        <dbReference type="SAM" id="MobiDB-lite"/>
    </source>
</evidence>
<protein>
    <submittedName>
        <fullName evidence="2">Uncharacterized protein</fullName>
    </submittedName>
</protein>
<feature type="region of interest" description="Disordered" evidence="1">
    <location>
        <begin position="1"/>
        <end position="28"/>
    </location>
</feature>
<sequence length="86" mass="9404">KMSGSRRGLGKSTKLTKKDADGLKEGKTKQFAKVYQPAAYEDNDPISSPPQKTYLQLTGLLGNKTLAENAIQQASKFRCTINNNVT</sequence>
<keyword evidence="3" id="KW-1185">Reference proteome</keyword>
<name>A0A6H5FZ80_9HEMI</name>
<accession>A0A6H5FZ80</accession>
<dbReference type="Proteomes" id="UP000479000">
    <property type="component" value="Unassembled WGS sequence"/>
</dbReference>
<proteinExistence type="predicted"/>
<evidence type="ECO:0000313" key="2">
    <source>
        <dbReference type="EMBL" id="CAA9994886.1"/>
    </source>
</evidence>